<name>A0A084JJV1_9FIRM</name>
<gene>
    <name evidence="1" type="ORF">IO98_14675</name>
</gene>
<reference evidence="1 2" key="1">
    <citation type="submission" date="2014-07" db="EMBL/GenBank/DDBJ databases">
        <title>Draft genome of Clostridium celerecrescens 152B isolated from sediments associated with methane hydrate from Krishna Godavari basin.</title>
        <authorList>
            <person name="Honkalas V.S."/>
            <person name="Dabir A.P."/>
            <person name="Arora P."/>
            <person name="Dhakephalkar P.K."/>
        </authorList>
    </citation>
    <scope>NUCLEOTIDE SEQUENCE [LARGE SCALE GENOMIC DNA]</scope>
    <source>
        <strain evidence="1 2">152B</strain>
    </source>
</reference>
<dbReference type="OrthoDB" id="9814277at2"/>
<dbReference type="PROSITE" id="PS52050">
    <property type="entry name" value="WYL"/>
    <property type="match status" value="1"/>
</dbReference>
<dbReference type="EMBL" id="JPME01000018">
    <property type="protein sequence ID" value="KEZ89235.1"/>
    <property type="molecule type" value="Genomic_DNA"/>
</dbReference>
<accession>A0A084JJV1</accession>
<dbReference type="Proteomes" id="UP000028525">
    <property type="component" value="Unassembled WGS sequence"/>
</dbReference>
<comment type="caution">
    <text evidence="1">The sequence shown here is derived from an EMBL/GenBank/DDBJ whole genome shotgun (WGS) entry which is preliminary data.</text>
</comment>
<evidence type="ECO:0000313" key="2">
    <source>
        <dbReference type="Proteomes" id="UP000028525"/>
    </source>
</evidence>
<protein>
    <submittedName>
        <fullName evidence="1">Uncharacterized protein</fullName>
    </submittedName>
</protein>
<dbReference type="RefSeq" id="WP_038282266.1">
    <property type="nucleotide sequence ID" value="NZ_JPME01000018.1"/>
</dbReference>
<proteinExistence type="predicted"/>
<dbReference type="STRING" id="29354.IO98_14675"/>
<evidence type="ECO:0000313" key="1">
    <source>
        <dbReference type="EMBL" id="KEZ89235.1"/>
    </source>
</evidence>
<keyword evidence="2" id="KW-1185">Reference proteome</keyword>
<organism evidence="1 2">
    <name type="scientific">Lacrimispora celerecrescens</name>
    <dbReference type="NCBI Taxonomy" id="29354"/>
    <lineage>
        <taxon>Bacteria</taxon>
        <taxon>Bacillati</taxon>
        <taxon>Bacillota</taxon>
        <taxon>Clostridia</taxon>
        <taxon>Lachnospirales</taxon>
        <taxon>Lachnospiraceae</taxon>
        <taxon>Lacrimispora</taxon>
    </lineage>
</organism>
<sequence>MAEFNELIKHFNKVRTYVRDFYVYGFKSRMDYPESGRRTYDNERRRIESWFADYIQYDYDSSHKKSVAITMDSNRIESNPLFNVWKTKSFTNNDIMLHFFLLDLMQDGESRNVDTINDELMERYQVLFEVQTVRNKLMEYEQNGLFMVKKEGRQHVYMAYPNWLTSHPDLYTGLKEAVSYFQTAAPFGFVGSTILDSLRCRNDHFRFRHDYLAHTLEDEVLLPLLTAIKEKQRISIQIKHIRSGHINEFECVPLKIRVSTQTGRRYICVRRLADRRLSTYRLDSVQNVSPLKSESDYDRYLTGYEKNNRYTWGVSFGCRREPEQVCMQISLDEMTEGYLINRLNREGRHGQLKRIQSDIYEYTVECWDSAEMIPWIRTFTGRILNFTCSNKQVELRFWHDMKRMQKMYAEDTSETMSLGGQ</sequence>
<dbReference type="AlphaFoldDB" id="A0A084JJV1"/>